<dbReference type="EMBL" id="KJ591605">
    <property type="protein sequence ID" value="AID17459.1"/>
    <property type="molecule type" value="Genomic_DNA"/>
</dbReference>
<dbReference type="Proteomes" id="UP000027392">
    <property type="component" value="Segment"/>
</dbReference>
<dbReference type="KEGG" id="vg:54983539"/>
<sequence length="41" mass="4661">MLLNTLLGQGKKKGQSEIKDLKKAMRYIGLLIEDIEKSENN</sequence>
<dbReference type="RefSeq" id="YP_009793308.1">
    <property type="nucleotide sequence ID" value="NC_047871.1"/>
</dbReference>
<dbReference type="GeneID" id="54983539"/>
<protein>
    <recommendedName>
        <fullName evidence="3">DUF3310 domain-containing protein</fullName>
    </recommendedName>
</protein>
<proteinExistence type="predicted"/>
<evidence type="ECO:0000313" key="1">
    <source>
        <dbReference type="EMBL" id="AID17459.1"/>
    </source>
</evidence>
<organism evidence="1 2">
    <name type="scientific">Listeria phage LMTA-57</name>
    <dbReference type="NCBI Taxonomy" id="1486414"/>
    <lineage>
        <taxon>Viruses</taxon>
        <taxon>Duplodnaviria</taxon>
        <taxon>Heunggongvirae</taxon>
        <taxon>Uroviricota</taxon>
        <taxon>Caudoviricetes</taxon>
        <taxon>Herelleviridae</taxon>
        <taxon>Jasinskavirinae</taxon>
        <taxon>Pecentumvirus</taxon>
        <taxon>Pecentumvirus LMSP25</taxon>
    </lineage>
</organism>
<reference evidence="1 2" key="1">
    <citation type="submission" date="2014-03" db="EMBL/GenBank/DDBJ databases">
        <title>Genome sequencing of lytic Listeria phages.</title>
        <authorList>
            <person name="Woolston J."/>
            <person name="Rajanna C."/>
            <person name="Abuladze T."/>
            <person name="Li M."/>
            <person name="Anderson B."/>
            <person name="Sulakvelidze A."/>
        </authorList>
    </citation>
    <scope>NUCLEOTIDE SEQUENCE [LARGE SCALE GENOMIC DNA]</scope>
</reference>
<evidence type="ECO:0008006" key="3">
    <source>
        <dbReference type="Google" id="ProtNLM"/>
    </source>
</evidence>
<accession>A0A068CC26</accession>
<evidence type="ECO:0000313" key="2">
    <source>
        <dbReference type="Proteomes" id="UP000027392"/>
    </source>
</evidence>
<name>A0A068CC26_9CAUD</name>